<gene>
    <name evidence="2" type="ORF">HGG76_21310</name>
</gene>
<sequence>MTLPVTFRSIVGKHYARDQHDAVLVEQNSPATSFRNVSDRILRLLRLPELFLCTLLAIFFAGKFVLMRKAATDSFAVALIQHDAAILAALLFLYAFNLYFRKIQNYAIWPRRPGRFVS</sequence>
<reference evidence="2 3" key="1">
    <citation type="submission" date="2020-04" db="EMBL/GenBank/DDBJ databases">
        <title>Whole genome sequencing of clinical and environmental type strains of Ochrobactrum.</title>
        <authorList>
            <person name="Dharne M."/>
        </authorList>
    </citation>
    <scope>NUCLEOTIDE SEQUENCE [LARGE SCALE GENOMIC DNA]</scope>
    <source>
        <strain evidence="2 3">DSM 13340</strain>
    </source>
</reference>
<name>A0A7X6FUT9_9HYPH</name>
<keyword evidence="1" id="KW-0472">Membrane</keyword>
<feature type="transmembrane region" description="Helical" evidence="1">
    <location>
        <begin position="50"/>
        <end position="67"/>
    </location>
</feature>
<keyword evidence="1" id="KW-1133">Transmembrane helix</keyword>
<dbReference type="AlphaFoldDB" id="A0A7X6FUT9"/>
<keyword evidence="1" id="KW-0812">Transmembrane</keyword>
<evidence type="ECO:0000313" key="3">
    <source>
        <dbReference type="Proteomes" id="UP000558475"/>
    </source>
</evidence>
<dbReference type="Proteomes" id="UP000558475">
    <property type="component" value="Unassembled WGS sequence"/>
</dbReference>
<feature type="transmembrane region" description="Helical" evidence="1">
    <location>
        <begin position="79"/>
        <end position="100"/>
    </location>
</feature>
<comment type="caution">
    <text evidence="2">The sequence shown here is derived from an EMBL/GenBank/DDBJ whole genome shotgun (WGS) entry which is preliminary data.</text>
</comment>
<dbReference type="EMBL" id="JAAXZB010000002">
    <property type="protein sequence ID" value="NKW10798.1"/>
    <property type="molecule type" value="Genomic_DNA"/>
</dbReference>
<organism evidence="2 3">
    <name type="scientific">Brucella tritici</name>
    <dbReference type="NCBI Taxonomy" id="94626"/>
    <lineage>
        <taxon>Bacteria</taxon>
        <taxon>Pseudomonadati</taxon>
        <taxon>Pseudomonadota</taxon>
        <taxon>Alphaproteobacteria</taxon>
        <taxon>Hyphomicrobiales</taxon>
        <taxon>Brucellaceae</taxon>
        <taxon>Brucella/Ochrobactrum group</taxon>
        <taxon>Brucella</taxon>
    </lineage>
</organism>
<accession>A0A7X6FUT9</accession>
<protein>
    <submittedName>
        <fullName evidence="2">Uncharacterized protein</fullName>
    </submittedName>
</protein>
<evidence type="ECO:0000313" key="2">
    <source>
        <dbReference type="EMBL" id="NKW10798.1"/>
    </source>
</evidence>
<proteinExistence type="predicted"/>
<evidence type="ECO:0000256" key="1">
    <source>
        <dbReference type="SAM" id="Phobius"/>
    </source>
</evidence>